<dbReference type="EMBL" id="AWXU01000022">
    <property type="protein sequence ID" value="KFN50169.1"/>
    <property type="molecule type" value="Genomic_DNA"/>
</dbReference>
<dbReference type="AlphaFoldDB" id="A0A091BHA3"/>
<keyword evidence="2" id="KW-1185">Reference proteome</keyword>
<protein>
    <submittedName>
        <fullName evidence="1">Uncharacterized protein</fullName>
    </submittedName>
</protein>
<organism evidence="1 2">
    <name type="scientific">Arenimonas composti TR7-09 = DSM 18010</name>
    <dbReference type="NCBI Taxonomy" id="1121013"/>
    <lineage>
        <taxon>Bacteria</taxon>
        <taxon>Pseudomonadati</taxon>
        <taxon>Pseudomonadota</taxon>
        <taxon>Gammaproteobacteria</taxon>
        <taxon>Lysobacterales</taxon>
        <taxon>Lysobacteraceae</taxon>
        <taxon>Arenimonas</taxon>
    </lineage>
</organism>
<name>A0A091BHA3_9GAMM</name>
<sequence length="82" mass="8875">MSVREAQTLPQAAADAIDALVHLVVFSAAEGHGTFAAAAHDSLRQLLEAPESRQIVPAEYFDGRDDDVEVAIPRPRNSFLTM</sequence>
<gene>
    <name evidence="1" type="ORF">P873_07990</name>
</gene>
<dbReference type="STRING" id="1121013.GCA_000426365_01792"/>
<accession>A0A091BHA3</accession>
<evidence type="ECO:0000313" key="2">
    <source>
        <dbReference type="Proteomes" id="UP000029391"/>
    </source>
</evidence>
<comment type="caution">
    <text evidence="1">The sequence shown here is derived from an EMBL/GenBank/DDBJ whole genome shotgun (WGS) entry which is preliminary data.</text>
</comment>
<evidence type="ECO:0000313" key="1">
    <source>
        <dbReference type="EMBL" id="KFN50169.1"/>
    </source>
</evidence>
<reference evidence="1 2" key="1">
    <citation type="submission" date="2013-09" db="EMBL/GenBank/DDBJ databases">
        <title>Genome sequencing of Arenimonas composti.</title>
        <authorList>
            <person name="Chen F."/>
            <person name="Wang G."/>
        </authorList>
    </citation>
    <scope>NUCLEOTIDE SEQUENCE [LARGE SCALE GENOMIC DNA]</scope>
    <source>
        <strain evidence="1 2">TR7-09</strain>
    </source>
</reference>
<dbReference type="Proteomes" id="UP000029391">
    <property type="component" value="Unassembled WGS sequence"/>
</dbReference>
<proteinExistence type="predicted"/>
<dbReference type="OrthoDB" id="9996364at2"/>
<dbReference type="RefSeq" id="WP_026817030.1">
    <property type="nucleotide sequence ID" value="NZ_AUFF01000003.1"/>
</dbReference>